<reference evidence="3" key="1">
    <citation type="submission" date="2024-06" db="UniProtKB">
        <authorList>
            <consortium name="RefSeq"/>
        </authorList>
    </citation>
    <scope>NUCLEOTIDE SEQUENCE [LARGE SCALE GENOMIC DNA]</scope>
</reference>
<keyword evidence="2" id="KW-0342">GTP-binding</keyword>
<dbReference type="SUPFAM" id="SSF52540">
    <property type="entry name" value="P-loop containing nucleoside triphosphate hydrolases"/>
    <property type="match status" value="1"/>
</dbReference>
<dbReference type="GeneID" id="111110967"/>
<dbReference type="AlphaFoldDB" id="A0A8B8BJ21"/>
<dbReference type="Proteomes" id="UP000694844">
    <property type="component" value="Chromosome 1"/>
</dbReference>
<organism evidence="3 4">
    <name type="scientific">Crassostrea virginica</name>
    <name type="common">Eastern oyster</name>
    <dbReference type="NCBI Taxonomy" id="6565"/>
    <lineage>
        <taxon>Eukaryota</taxon>
        <taxon>Metazoa</taxon>
        <taxon>Spiralia</taxon>
        <taxon>Lophotrochozoa</taxon>
        <taxon>Mollusca</taxon>
        <taxon>Bivalvia</taxon>
        <taxon>Autobranchia</taxon>
        <taxon>Pteriomorphia</taxon>
        <taxon>Ostreida</taxon>
        <taxon>Ostreoidea</taxon>
        <taxon>Ostreidae</taxon>
        <taxon>Crassostrea</taxon>
    </lineage>
</organism>
<sequence>MDGGPKKKADLKVIVMGDYNVGKTSFIGRYIEGEFKHHETTIGAAFFLKQWGPYNIAIWDTAGAERFTGLSSFYCRNAGAAILAFDMSIVSTFESLWARFIPLLEAANEDCLKVVVGMKLDALSEDQREVTQQEGKKFAREINDNIDLSKLSTDPYFETSSKTGFNVTEVFEFIFQFCLPLSEAQLKDAQGSGGVNLVNSSNSASHSKCCHK</sequence>
<dbReference type="KEGG" id="cvn:111110967"/>
<dbReference type="NCBIfam" id="TIGR00231">
    <property type="entry name" value="small_GTP"/>
    <property type="match status" value="1"/>
</dbReference>
<evidence type="ECO:0000256" key="2">
    <source>
        <dbReference type="ARBA" id="ARBA00023134"/>
    </source>
</evidence>
<dbReference type="RefSeq" id="XP_022303360.1">
    <property type="nucleotide sequence ID" value="XM_022447652.1"/>
</dbReference>
<proteinExistence type="predicted"/>
<protein>
    <submittedName>
        <fullName evidence="4">Ras-related protein Rab-20-like</fullName>
    </submittedName>
</protein>
<dbReference type="InterPro" id="IPR005225">
    <property type="entry name" value="Small_GTP-bd"/>
</dbReference>
<keyword evidence="3" id="KW-1185">Reference proteome</keyword>
<dbReference type="InterPro" id="IPR001806">
    <property type="entry name" value="Small_GTPase"/>
</dbReference>
<name>A0A8B8BJ21_CRAVI</name>
<dbReference type="Gene3D" id="3.40.50.300">
    <property type="entry name" value="P-loop containing nucleotide triphosphate hydrolases"/>
    <property type="match status" value="1"/>
</dbReference>
<dbReference type="SMART" id="SM00174">
    <property type="entry name" value="RHO"/>
    <property type="match status" value="1"/>
</dbReference>
<dbReference type="PROSITE" id="PS51421">
    <property type="entry name" value="RAS"/>
    <property type="match status" value="1"/>
</dbReference>
<dbReference type="PROSITE" id="PS51419">
    <property type="entry name" value="RAB"/>
    <property type="match status" value="1"/>
</dbReference>
<reference evidence="4" key="2">
    <citation type="submission" date="2025-08" db="UniProtKB">
        <authorList>
            <consortium name="RefSeq"/>
        </authorList>
    </citation>
    <scope>IDENTIFICATION</scope>
    <source>
        <tissue evidence="4">Whole sample</tissue>
    </source>
</reference>
<dbReference type="OrthoDB" id="25896at2759"/>
<accession>A0A8B8BJ21</accession>
<gene>
    <name evidence="4" type="primary">LOC111110967</name>
</gene>
<dbReference type="InterPro" id="IPR027417">
    <property type="entry name" value="P-loop_NTPase"/>
</dbReference>
<dbReference type="Pfam" id="PF00071">
    <property type="entry name" value="Ras"/>
    <property type="match status" value="1"/>
</dbReference>
<evidence type="ECO:0000313" key="3">
    <source>
        <dbReference type="Proteomes" id="UP000694844"/>
    </source>
</evidence>
<dbReference type="GO" id="GO:0005525">
    <property type="term" value="F:GTP binding"/>
    <property type="evidence" value="ECO:0007669"/>
    <property type="project" value="UniProtKB-KW"/>
</dbReference>
<dbReference type="SMART" id="SM00175">
    <property type="entry name" value="RAB"/>
    <property type="match status" value="1"/>
</dbReference>
<evidence type="ECO:0000256" key="1">
    <source>
        <dbReference type="ARBA" id="ARBA00022741"/>
    </source>
</evidence>
<keyword evidence="1" id="KW-0547">Nucleotide-binding</keyword>
<dbReference type="PANTHER" id="PTHR24073">
    <property type="entry name" value="DRAB5-RELATED"/>
    <property type="match status" value="1"/>
</dbReference>
<dbReference type="SMART" id="SM00173">
    <property type="entry name" value="RAS"/>
    <property type="match status" value="1"/>
</dbReference>
<dbReference type="GO" id="GO:0003924">
    <property type="term" value="F:GTPase activity"/>
    <property type="evidence" value="ECO:0007669"/>
    <property type="project" value="InterPro"/>
</dbReference>
<dbReference type="PRINTS" id="PR00449">
    <property type="entry name" value="RASTRNSFRMNG"/>
</dbReference>
<evidence type="ECO:0000313" key="4">
    <source>
        <dbReference type="RefSeq" id="XP_022303360.1"/>
    </source>
</evidence>